<evidence type="ECO:0000313" key="2">
    <source>
        <dbReference type="EMBL" id="MBW31092.1"/>
    </source>
</evidence>
<feature type="transmembrane region" description="Helical" evidence="1">
    <location>
        <begin position="12"/>
        <end position="32"/>
    </location>
</feature>
<accession>A0A2M3ZRH9</accession>
<organism evidence="2">
    <name type="scientific">Anopheles braziliensis</name>
    <dbReference type="NCBI Taxonomy" id="58242"/>
    <lineage>
        <taxon>Eukaryota</taxon>
        <taxon>Metazoa</taxon>
        <taxon>Ecdysozoa</taxon>
        <taxon>Arthropoda</taxon>
        <taxon>Hexapoda</taxon>
        <taxon>Insecta</taxon>
        <taxon>Pterygota</taxon>
        <taxon>Neoptera</taxon>
        <taxon>Endopterygota</taxon>
        <taxon>Diptera</taxon>
        <taxon>Nematocera</taxon>
        <taxon>Culicoidea</taxon>
        <taxon>Culicidae</taxon>
        <taxon>Anophelinae</taxon>
        <taxon>Anopheles</taxon>
    </lineage>
</organism>
<dbReference type="EMBL" id="GGFM01010341">
    <property type="protein sequence ID" value="MBW31092.1"/>
    <property type="molecule type" value="Transcribed_RNA"/>
</dbReference>
<name>A0A2M3ZRH9_9DIPT</name>
<proteinExistence type="predicted"/>
<keyword evidence="1" id="KW-0472">Membrane</keyword>
<sequence>MNGASCWMLWHIYPFLIFIAVFSAFLQLSVVAEVHETPSSATVLSANFRASVRWEAMIRYHRAVMGGIAANTVAE</sequence>
<keyword evidence="1" id="KW-1133">Transmembrane helix</keyword>
<dbReference type="AlphaFoldDB" id="A0A2M3ZRH9"/>
<protein>
    <submittedName>
        <fullName evidence="2">Putative secreted peptide</fullName>
    </submittedName>
</protein>
<keyword evidence="1" id="KW-0812">Transmembrane</keyword>
<reference evidence="2" key="1">
    <citation type="submission" date="2018-01" db="EMBL/GenBank/DDBJ databases">
        <title>An insight into the sialome of Amazonian anophelines.</title>
        <authorList>
            <person name="Ribeiro J.M."/>
            <person name="Scarpassa V."/>
            <person name="Calvo E."/>
        </authorList>
    </citation>
    <scope>NUCLEOTIDE SEQUENCE</scope>
    <source>
        <tissue evidence="2">Salivary glands</tissue>
    </source>
</reference>
<evidence type="ECO:0000256" key="1">
    <source>
        <dbReference type="SAM" id="Phobius"/>
    </source>
</evidence>